<dbReference type="PANTHER" id="PTHR39217">
    <property type="match status" value="1"/>
</dbReference>
<evidence type="ECO:0000313" key="1">
    <source>
        <dbReference type="EMBL" id="WBA40931.1"/>
    </source>
</evidence>
<proteinExistence type="predicted"/>
<sequence>MLRQAQHDGLACYLLTCTYYMNIALVTCETLAQYAAPNVDDEDNLLTRHLRAQGHHVEPRIWSNPAVDWRSYDAVVLKSPWDYFDRVQEFYAWLDRLDTLGVRLLNPVATVRWNADKKYLLDMQQAGVRIVPTHWLTKGTPFDAESVFAALGTERLVVKPAVSGGAKNTFDLTLPEALRRAPELTELLRHEDFLAQPFQSEIQTEGEWSLIYLGGEFSHCVLKTPKAGDFRVQHYLGGGIEPQEAPAHLRATADQIVRDFAKGCLYARVDGVDANGELLLMELELIEPFLYLASDEQSLTRYEQALSRISAD</sequence>
<dbReference type="EMBL" id="CP114767">
    <property type="protein sequence ID" value="WBA40931.1"/>
    <property type="molecule type" value="Genomic_DNA"/>
</dbReference>
<evidence type="ECO:0000313" key="2">
    <source>
        <dbReference type="Proteomes" id="UP001211005"/>
    </source>
</evidence>
<keyword evidence="2" id="KW-1185">Reference proteome</keyword>
<protein>
    <recommendedName>
        <fullName evidence="3">Prokaryotic glutathione synthetase ATP-binding domain-containing protein</fullName>
    </recommendedName>
</protein>
<dbReference type="Gene3D" id="3.30.470.20">
    <property type="entry name" value="ATP-grasp fold, B domain"/>
    <property type="match status" value="1"/>
</dbReference>
<reference evidence="1 2" key="1">
    <citation type="submission" date="2022-12" db="EMBL/GenBank/DDBJ databases">
        <title>Hymenobacter canadensis sp. nov. isolated from lake water of the Cambridge Bay, Canada.</title>
        <authorList>
            <person name="Kim W.H."/>
            <person name="Lee Y.M."/>
        </authorList>
    </citation>
    <scope>NUCLEOTIDE SEQUENCE [LARGE SCALE GENOMIC DNA]</scope>
    <source>
        <strain evidence="1 2">PAMC 29467</strain>
    </source>
</reference>
<dbReference type="SUPFAM" id="SSF56059">
    <property type="entry name" value="Glutathione synthetase ATP-binding domain-like"/>
    <property type="match status" value="1"/>
</dbReference>
<dbReference type="InterPro" id="IPR053191">
    <property type="entry name" value="DcsG_Biosynth_Enzyme"/>
</dbReference>
<dbReference type="Proteomes" id="UP001211005">
    <property type="component" value="Chromosome"/>
</dbReference>
<gene>
    <name evidence="1" type="ORF">O3303_13995</name>
</gene>
<organism evidence="1 2">
    <name type="scientific">Hymenobacter canadensis</name>
    <dbReference type="NCBI Taxonomy" id="2999067"/>
    <lineage>
        <taxon>Bacteria</taxon>
        <taxon>Pseudomonadati</taxon>
        <taxon>Bacteroidota</taxon>
        <taxon>Cytophagia</taxon>
        <taxon>Cytophagales</taxon>
        <taxon>Hymenobacteraceae</taxon>
        <taxon>Hymenobacter</taxon>
    </lineage>
</organism>
<name>A0ABY7LM96_9BACT</name>
<accession>A0ABY7LM96</accession>
<dbReference type="PANTHER" id="PTHR39217:SF1">
    <property type="entry name" value="GLUTATHIONE SYNTHETASE"/>
    <property type="match status" value="1"/>
</dbReference>
<dbReference type="RefSeq" id="WP_269559017.1">
    <property type="nucleotide sequence ID" value="NZ_CP114767.1"/>
</dbReference>
<evidence type="ECO:0008006" key="3">
    <source>
        <dbReference type="Google" id="ProtNLM"/>
    </source>
</evidence>